<dbReference type="AlphaFoldDB" id="A0A085B618"/>
<name>A0A085B618_9FLAO</name>
<comment type="caution">
    <text evidence="1">The sequence shown here is derived from an EMBL/GenBank/DDBJ whole genome shotgun (WGS) entry which is preliminary data.</text>
</comment>
<proteinExistence type="predicted"/>
<sequence length="63" mass="7490">MKKGKTPEQNLEDINKFYEQMEKEKEDRLIDLIVEIIVDATLREYYGQIDARDNPTSGKERDE</sequence>
<dbReference type="RefSeq" id="WP_034979470.1">
    <property type="nucleotide sequence ID" value="NZ_FOFI01000001.1"/>
</dbReference>
<dbReference type="EMBL" id="JPLY01000009">
    <property type="protein sequence ID" value="KFC17913.1"/>
    <property type="molecule type" value="Genomic_DNA"/>
</dbReference>
<protein>
    <recommendedName>
        <fullName evidence="3">Transposase</fullName>
    </recommendedName>
</protein>
<evidence type="ECO:0000313" key="2">
    <source>
        <dbReference type="Proteomes" id="UP000028623"/>
    </source>
</evidence>
<reference evidence="1 2" key="1">
    <citation type="submission" date="2014-07" db="EMBL/GenBank/DDBJ databases">
        <title>Epilithonimonas lactis LMG 22401 Genome.</title>
        <authorList>
            <person name="Pipes S.E."/>
            <person name="Stropko S.J."/>
        </authorList>
    </citation>
    <scope>NUCLEOTIDE SEQUENCE [LARGE SCALE GENOMIC DNA]</scope>
    <source>
        <strain evidence="1 2">LMG 24401</strain>
    </source>
</reference>
<accession>A0A085B618</accession>
<evidence type="ECO:0008006" key="3">
    <source>
        <dbReference type="Google" id="ProtNLM"/>
    </source>
</evidence>
<gene>
    <name evidence="1" type="ORF">IO89_19115</name>
</gene>
<dbReference type="Proteomes" id="UP000028623">
    <property type="component" value="Unassembled WGS sequence"/>
</dbReference>
<organism evidence="1 2">
    <name type="scientific">Epilithonimonas lactis</name>
    <dbReference type="NCBI Taxonomy" id="421072"/>
    <lineage>
        <taxon>Bacteria</taxon>
        <taxon>Pseudomonadati</taxon>
        <taxon>Bacteroidota</taxon>
        <taxon>Flavobacteriia</taxon>
        <taxon>Flavobacteriales</taxon>
        <taxon>Weeksellaceae</taxon>
        <taxon>Chryseobacterium group</taxon>
        <taxon>Epilithonimonas</taxon>
    </lineage>
</organism>
<dbReference type="STRING" id="421072.SAMN04488097_1093"/>
<evidence type="ECO:0000313" key="1">
    <source>
        <dbReference type="EMBL" id="KFC17913.1"/>
    </source>
</evidence>
<keyword evidence="2" id="KW-1185">Reference proteome</keyword>
<dbReference type="OrthoDB" id="1495648at2"/>